<dbReference type="HAMAP" id="MF_00276">
    <property type="entry name" value="KdpC"/>
    <property type="match status" value="1"/>
</dbReference>
<keyword evidence="4 11" id="KW-0812">Transmembrane</keyword>
<proteinExistence type="inferred from homology"/>
<evidence type="ECO:0000256" key="2">
    <source>
        <dbReference type="ARBA" id="ARBA00022475"/>
    </source>
</evidence>
<keyword evidence="7 11" id="KW-0630">Potassium</keyword>
<dbReference type="PANTHER" id="PTHR30042">
    <property type="entry name" value="POTASSIUM-TRANSPORTING ATPASE C CHAIN"/>
    <property type="match status" value="1"/>
</dbReference>
<keyword evidence="1 11" id="KW-0813">Transport</keyword>
<evidence type="ECO:0000256" key="6">
    <source>
        <dbReference type="ARBA" id="ARBA00022840"/>
    </source>
</evidence>
<keyword evidence="3 11" id="KW-0633">Potassium transport</keyword>
<keyword evidence="5 11" id="KW-0547">Nucleotide-binding</keyword>
<evidence type="ECO:0000256" key="4">
    <source>
        <dbReference type="ARBA" id="ARBA00022692"/>
    </source>
</evidence>
<comment type="subcellular location">
    <subcellularLocation>
        <location evidence="11">Cell membrane</location>
        <topology evidence="11">Single-pass membrane protein</topology>
    </subcellularLocation>
</comment>
<dbReference type="NCBIfam" id="TIGR00681">
    <property type="entry name" value="kdpC"/>
    <property type="match status" value="1"/>
</dbReference>
<evidence type="ECO:0000256" key="10">
    <source>
        <dbReference type="ARBA" id="ARBA00023136"/>
    </source>
</evidence>
<dbReference type="EMBL" id="JACOPQ010000009">
    <property type="protein sequence ID" value="MBC5737782.1"/>
    <property type="molecule type" value="Genomic_DNA"/>
</dbReference>
<evidence type="ECO:0000256" key="8">
    <source>
        <dbReference type="ARBA" id="ARBA00022989"/>
    </source>
</evidence>
<gene>
    <name evidence="11 12" type="primary">kdpC</name>
    <name evidence="12" type="ORF">H8S62_12270</name>
</gene>
<dbReference type="PANTHER" id="PTHR30042:SF2">
    <property type="entry name" value="POTASSIUM-TRANSPORTING ATPASE KDPC SUBUNIT"/>
    <property type="match status" value="1"/>
</dbReference>
<dbReference type="GO" id="GO:0008556">
    <property type="term" value="F:P-type potassium transmembrane transporter activity"/>
    <property type="evidence" value="ECO:0007669"/>
    <property type="project" value="InterPro"/>
</dbReference>
<organism evidence="12 13">
    <name type="scientific">Lawsonibacter faecis</name>
    <dbReference type="NCBI Taxonomy" id="2763052"/>
    <lineage>
        <taxon>Bacteria</taxon>
        <taxon>Bacillati</taxon>
        <taxon>Bacillota</taxon>
        <taxon>Clostridia</taxon>
        <taxon>Eubacteriales</taxon>
        <taxon>Oscillospiraceae</taxon>
        <taxon>Lawsonibacter</taxon>
    </lineage>
</organism>
<keyword evidence="6 11" id="KW-0067">ATP-binding</keyword>
<dbReference type="RefSeq" id="WP_186919584.1">
    <property type="nucleotide sequence ID" value="NZ_JACOPQ010000009.1"/>
</dbReference>
<dbReference type="AlphaFoldDB" id="A0A8J6J834"/>
<name>A0A8J6J834_9FIRM</name>
<dbReference type="GO" id="GO:0005524">
    <property type="term" value="F:ATP binding"/>
    <property type="evidence" value="ECO:0007669"/>
    <property type="project" value="UniProtKB-UniRule"/>
</dbReference>
<sequence length="199" mass="20896">MKKTLLHAGGMLVLMMVLCGFAYTLLITGVGQLLFPRQANGSVIEVDGRTYGSELLGQEFTGPEYLWGRIMNIDVDSFTDGNGERVMYAWPSNLSPASPEYGALVAERVAALRAANPAMGGAPIPVDLVTCSGSGLDPDISPAAAEYQAARIAAARGITETEVRAAIDAATSGRLLGVFGEPRVNVLKVNLILDGILEG</sequence>
<dbReference type="PIRSF" id="PIRSF001296">
    <property type="entry name" value="K_ATPase_KdpC"/>
    <property type="match status" value="1"/>
</dbReference>
<evidence type="ECO:0000256" key="7">
    <source>
        <dbReference type="ARBA" id="ARBA00022958"/>
    </source>
</evidence>
<comment type="caution">
    <text evidence="12">The sequence shown here is derived from an EMBL/GenBank/DDBJ whole genome shotgun (WGS) entry which is preliminary data.</text>
</comment>
<evidence type="ECO:0000313" key="12">
    <source>
        <dbReference type="EMBL" id="MBC5737782.1"/>
    </source>
</evidence>
<dbReference type="Proteomes" id="UP000607645">
    <property type="component" value="Unassembled WGS sequence"/>
</dbReference>
<keyword evidence="13" id="KW-1185">Reference proteome</keyword>
<protein>
    <recommendedName>
        <fullName evidence="11">Potassium-transporting ATPase KdpC subunit</fullName>
    </recommendedName>
    <alternativeName>
        <fullName evidence="11">ATP phosphohydrolase [potassium-transporting] C chain</fullName>
    </alternativeName>
    <alternativeName>
        <fullName evidence="11">Potassium-binding and translocating subunit C</fullName>
    </alternativeName>
    <alternativeName>
        <fullName evidence="11">Potassium-translocating ATPase C chain</fullName>
    </alternativeName>
</protein>
<dbReference type="Pfam" id="PF02669">
    <property type="entry name" value="KdpC"/>
    <property type="match status" value="1"/>
</dbReference>
<comment type="subunit">
    <text evidence="11">The system is composed of three essential subunits: KdpA, KdpB and KdpC.</text>
</comment>
<comment type="similarity">
    <text evidence="11">Belongs to the KdpC family.</text>
</comment>
<evidence type="ECO:0000256" key="5">
    <source>
        <dbReference type="ARBA" id="ARBA00022741"/>
    </source>
</evidence>
<reference evidence="12" key="1">
    <citation type="submission" date="2020-08" db="EMBL/GenBank/DDBJ databases">
        <title>Genome public.</title>
        <authorList>
            <person name="Liu C."/>
            <person name="Sun Q."/>
        </authorList>
    </citation>
    <scope>NUCLEOTIDE SEQUENCE</scope>
    <source>
        <strain evidence="12">NSJ-52</strain>
    </source>
</reference>
<dbReference type="GO" id="GO:0005886">
    <property type="term" value="C:plasma membrane"/>
    <property type="evidence" value="ECO:0007669"/>
    <property type="project" value="UniProtKB-SubCell"/>
</dbReference>
<dbReference type="InterPro" id="IPR003820">
    <property type="entry name" value="KdpC"/>
</dbReference>
<keyword evidence="8 11" id="KW-1133">Transmembrane helix</keyword>
<keyword evidence="2 11" id="KW-1003">Cell membrane</keyword>
<evidence type="ECO:0000256" key="11">
    <source>
        <dbReference type="HAMAP-Rule" id="MF_00276"/>
    </source>
</evidence>
<evidence type="ECO:0000256" key="3">
    <source>
        <dbReference type="ARBA" id="ARBA00022538"/>
    </source>
</evidence>
<evidence type="ECO:0000256" key="9">
    <source>
        <dbReference type="ARBA" id="ARBA00023065"/>
    </source>
</evidence>
<keyword evidence="9 11" id="KW-0406">Ion transport</keyword>
<feature type="transmembrane region" description="Helical" evidence="11">
    <location>
        <begin position="12"/>
        <end position="35"/>
    </location>
</feature>
<accession>A0A8J6J834</accession>
<evidence type="ECO:0000256" key="1">
    <source>
        <dbReference type="ARBA" id="ARBA00022448"/>
    </source>
</evidence>
<dbReference type="NCBIfam" id="NF001454">
    <property type="entry name" value="PRK00315.1"/>
    <property type="match status" value="1"/>
</dbReference>
<keyword evidence="10 11" id="KW-0472">Membrane</keyword>
<evidence type="ECO:0000313" key="13">
    <source>
        <dbReference type="Proteomes" id="UP000607645"/>
    </source>
</evidence>
<comment type="function">
    <text evidence="11">Part of the high-affinity ATP-driven potassium transport (or Kdp) system, which catalyzes the hydrolysis of ATP coupled with the electrogenic transport of potassium into the cytoplasm. This subunit acts as a catalytic chaperone that increases the ATP-binding affinity of the ATP-hydrolyzing subunit KdpB by the formation of a transient KdpB/KdpC/ATP ternary complex.</text>
</comment>